<evidence type="ECO:0000313" key="3">
    <source>
        <dbReference type="EMBL" id="CAK7334541.1"/>
    </source>
</evidence>
<comment type="caution">
    <text evidence="3">The sequence shown here is derived from an EMBL/GenBank/DDBJ whole genome shotgun (WGS) entry which is preliminary data.</text>
</comment>
<dbReference type="Pfam" id="PF07731">
    <property type="entry name" value="Cu-oxidase_2"/>
    <property type="match status" value="1"/>
</dbReference>
<accession>A0AAV1RFH9</accession>
<dbReference type="InterPro" id="IPR045087">
    <property type="entry name" value="Cu-oxidase_fam"/>
</dbReference>
<dbReference type="InterPro" id="IPR008972">
    <property type="entry name" value="Cupredoxin"/>
</dbReference>
<dbReference type="Gene3D" id="2.60.40.420">
    <property type="entry name" value="Cupredoxins - blue copper proteins"/>
    <property type="match status" value="1"/>
</dbReference>
<name>A0AAV1RFH9_9ROSI</name>
<evidence type="ECO:0000256" key="1">
    <source>
        <dbReference type="ARBA" id="ARBA00010609"/>
    </source>
</evidence>
<comment type="similarity">
    <text evidence="1">Belongs to the multicopper oxidase family.</text>
</comment>
<dbReference type="PANTHER" id="PTHR11709:SF218">
    <property type="entry name" value="L-ASCORBATE OXIDASE"/>
    <property type="match status" value="1"/>
</dbReference>
<reference evidence="3 4" key="1">
    <citation type="submission" date="2024-01" db="EMBL/GenBank/DDBJ databases">
        <authorList>
            <person name="Waweru B."/>
        </authorList>
    </citation>
    <scope>NUCLEOTIDE SEQUENCE [LARGE SCALE GENOMIC DNA]</scope>
</reference>
<evidence type="ECO:0000313" key="4">
    <source>
        <dbReference type="Proteomes" id="UP001314170"/>
    </source>
</evidence>
<dbReference type="PANTHER" id="PTHR11709">
    <property type="entry name" value="MULTI-COPPER OXIDASE"/>
    <property type="match status" value="1"/>
</dbReference>
<dbReference type="SUPFAM" id="SSF49503">
    <property type="entry name" value="Cupredoxins"/>
    <property type="match status" value="1"/>
</dbReference>
<dbReference type="Proteomes" id="UP001314170">
    <property type="component" value="Unassembled WGS sequence"/>
</dbReference>
<feature type="domain" description="Plastocyanin-like" evidence="2">
    <location>
        <begin position="30"/>
        <end position="124"/>
    </location>
</feature>
<evidence type="ECO:0000259" key="2">
    <source>
        <dbReference type="Pfam" id="PF07731"/>
    </source>
</evidence>
<gene>
    <name evidence="3" type="ORF">DCAF_LOCUS9972</name>
</gene>
<organism evidence="3 4">
    <name type="scientific">Dovyalis caffra</name>
    <dbReference type="NCBI Taxonomy" id="77055"/>
    <lineage>
        <taxon>Eukaryota</taxon>
        <taxon>Viridiplantae</taxon>
        <taxon>Streptophyta</taxon>
        <taxon>Embryophyta</taxon>
        <taxon>Tracheophyta</taxon>
        <taxon>Spermatophyta</taxon>
        <taxon>Magnoliopsida</taxon>
        <taxon>eudicotyledons</taxon>
        <taxon>Gunneridae</taxon>
        <taxon>Pentapetalae</taxon>
        <taxon>rosids</taxon>
        <taxon>fabids</taxon>
        <taxon>Malpighiales</taxon>
        <taxon>Salicaceae</taxon>
        <taxon>Flacourtieae</taxon>
        <taxon>Dovyalis</taxon>
    </lineage>
</organism>
<keyword evidence="4" id="KW-1185">Reference proteome</keyword>
<protein>
    <recommendedName>
        <fullName evidence="2">Plastocyanin-like domain-containing protein</fullName>
    </recommendedName>
</protein>
<dbReference type="EMBL" id="CAWUPB010000950">
    <property type="protein sequence ID" value="CAK7334541.1"/>
    <property type="molecule type" value="Genomic_DNA"/>
</dbReference>
<dbReference type="AlphaFoldDB" id="A0AAV1RFH9"/>
<dbReference type="GO" id="GO:0016491">
    <property type="term" value="F:oxidoreductase activity"/>
    <property type="evidence" value="ECO:0007669"/>
    <property type="project" value="InterPro"/>
</dbReference>
<dbReference type="GO" id="GO:0005507">
    <property type="term" value="F:copper ion binding"/>
    <property type="evidence" value="ECO:0007669"/>
    <property type="project" value="InterPro"/>
</dbReference>
<proteinExistence type="inferred from homology"/>
<dbReference type="InterPro" id="IPR011706">
    <property type="entry name" value="Cu-oxidase_C"/>
</dbReference>
<sequence length="145" mass="16431">MRRSRPISFSIYQSHALPDTPYLLALKLDISGGFDPTPALENYDHDYNTYDIPKMDVILQNAKTSANDSETHPWHLHGHDFWVLGSGEGQFNEKDVGTFNLDNPIRKNTVPLFPYGSTAFRGFKLIIQEYGFAIAVLRLVSIWAS</sequence>